<dbReference type="EMBL" id="BAAAUT010000015">
    <property type="protein sequence ID" value="GAA3131511.1"/>
    <property type="molecule type" value="Genomic_DNA"/>
</dbReference>
<sequence length="244" mass="25918">MTGMGRMTARAAVAAGALAVTALTGAAAEAAAGAAVPPASPAGVFTVTSTGSATGAGAGAWRLPRNFLLYEAQARKPVRYPEEEEWTISDRRRDLGLRPCGPGRPVDAGRVGTRTVTYSAPEFYKAEQVTVYRSERAARAAVADVLKRVGRCRDDTSDQVVFKGWTERVEAGDQAARVVIQSYDRGSGRPAIGGQRAVVVRKGRAVAIYVRAGEYGQVRRTDFSRQLKDARKMAAKVCSLPGVC</sequence>
<evidence type="ECO:0000256" key="1">
    <source>
        <dbReference type="SAM" id="SignalP"/>
    </source>
</evidence>
<accession>A0ABP6N2F0</accession>
<name>A0ABP6N2F0_9ACTN</name>
<keyword evidence="3" id="KW-1185">Reference proteome</keyword>
<evidence type="ECO:0008006" key="4">
    <source>
        <dbReference type="Google" id="ProtNLM"/>
    </source>
</evidence>
<organism evidence="2 3">
    <name type="scientific">Planomonospora alba</name>
    <dbReference type="NCBI Taxonomy" id="161354"/>
    <lineage>
        <taxon>Bacteria</taxon>
        <taxon>Bacillati</taxon>
        <taxon>Actinomycetota</taxon>
        <taxon>Actinomycetes</taxon>
        <taxon>Streptosporangiales</taxon>
        <taxon>Streptosporangiaceae</taxon>
        <taxon>Planomonospora</taxon>
    </lineage>
</organism>
<proteinExistence type="predicted"/>
<comment type="caution">
    <text evidence="2">The sequence shown here is derived from an EMBL/GenBank/DDBJ whole genome shotgun (WGS) entry which is preliminary data.</text>
</comment>
<keyword evidence="1" id="KW-0732">Signal</keyword>
<feature type="chain" id="PRO_5045864040" description="PknH-like extracellular domain-containing protein" evidence="1">
    <location>
        <begin position="27"/>
        <end position="244"/>
    </location>
</feature>
<protein>
    <recommendedName>
        <fullName evidence="4">PknH-like extracellular domain-containing protein</fullName>
    </recommendedName>
</protein>
<gene>
    <name evidence="2" type="ORF">GCM10010466_22660</name>
</gene>
<dbReference type="RefSeq" id="WP_344858552.1">
    <property type="nucleotide sequence ID" value="NZ_BAAAUT010000015.1"/>
</dbReference>
<dbReference type="Proteomes" id="UP001500320">
    <property type="component" value="Unassembled WGS sequence"/>
</dbReference>
<reference evidence="3" key="1">
    <citation type="journal article" date="2019" name="Int. J. Syst. Evol. Microbiol.">
        <title>The Global Catalogue of Microorganisms (GCM) 10K type strain sequencing project: providing services to taxonomists for standard genome sequencing and annotation.</title>
        <authorList>
            <consortium name="The Broad Institute Genomics Platform"/>
            <consortium name="The Broad Institute Genome Sequencing Center for Infectious Disease"/>
            <person name="Wu L."/>
            <person name="Ma J."/>
        </authorList>
    </citation>
    <scope>NUCLEOTIDE SEQUENCE [LARGE SCALE GENOMIC DNA]</scope>
    <source>
        <strain evidence="3">JCM 9373</strain>
    </source>
</reference>
<evidence type="ECO:0000313" key="2">
    <source>
        <dbReference type="EMBL" id="GAA3131511.1"/>
    </source>
</evidence>
<evidence type="ECO:0000313" key="3">
    <source>
        <dbReference type="Proteomes" id="UP001500320"/>
    </source>
</evidence>
<feature type="signal peptide" evidence="1">
    <location>
        <begin position="1"/>
        <end position="26"/>
    </location>
</feature>